<evidence type="ECO:0000313" key="2">
    <source>
        <dbReference type="Proteomes" id="UP000694255"/>
    </source>
</evidence>
<dbReference type="GeneID" id="73472472"/>
<dbReference type="OrthoDB" id="424551at2759"/>
<keyword evidence="2" id="KW-1185">Reference proteome</keyword>
<reference evidence="1 2" key="1">
    <citation type="journal article" date="2021" name="DNA Res.">
        <title>Genome analysis of Candida subhashii reveals its hybrid nature and dual mitochondrial genome conformations.</title>
        <authorList>
            <person name="Mixao V."/>
            <person name="Hegedusova E."/>
            <person name="Saus E."/>
            <person name="Pryszcz L.P."/>
            <person name="Cillingova A."/>
            <person name="Nosek J."/>
            <person name="Gabaldon T."/>
        </authorList>
    </citation>
    <scope>NUCLEOTIDE SEQUENCE [LARGE SCALE GENOMIC DNA]</scope>
    <source>
        <strain evidence="1 2">CBS 10753</strain>
    </source>
</reference>
<protein>
    <submittedName>
        <fullName evidence="1">Uncharacterized protein</fullName>
    </submittedName>
</protein>
<gene>
    <name evidence="1" type="ORF">J8A68_005672</name>
</gene>
<evidence type="ECO:0000313" key="1">
    <source>
        <dbReference type="EMBL" id="KAG7660855.1"/>
    </source>
</evidence>
<dbReference type="EMBL" id="JAGSYN010000273">
    <property type="protein sequence ID" value="KAG7660855.1"/>
    <property type="molecule type" value="Genomic_DNA"/>
</dbReference>
<dbReference type="RefSeq" id="XP_049261088.1">
    <property type="nucleotide sequence ID" value="XM_049409764.1"/>
</dbReference>
<comment type="caution">
    <text evidence="1">The sequence shown here is derived from an EMBL/GenBank/DDBJ whole genome shotgun (WGS) entry which is preliminary data.</text>
</comment>
<dbReference type="Proteomes" id="UP000694255">
    <property type="component" value="Unassembled WGS sequence"/>
</dbReference>
<dbReference type="AlphaFoldDB" id="A0A8J5QFX8"/>
<organism evidence="1 2">
    <name type="scientific">[Candida] subhashii</name>
    <dbReference type="NCBI Taxonomy" id="561895"/>
    <lineage>
        <taxon>Eukaryota</taxon>
        <taxon>Fungi</taxon>
        <taxon>Dikarya</taxon>
        <taxon>Ascomycota</taxon>
        <taxon>Saccharomycotina</taxon>
        <taxon>Pichiomycetes</taxon>
        <taxon>Debaryomycetaceae</taxon>
        <taxon>Spathaspora</taxon>
    </lineage>
</organism>
<accession>A0A8J5QFX8</accession>
<name>A0A8J5QFX8_9ASCO</name>
<proteinExistence type="predicted"/>
<sequence length="166" mass="19510">MKINCEINGEEFLEFDESNAILMDHIGNNLVEQSKKVFKLDGFESHCRLGGDLPDEQLKQFCDLIDEQYGDLYVRHIGKDWKLFKEFEWTEPGLVVVWFTKKDSDDLVAFFAFKVCLNDEDKLVLHLCENHMSKAFKDMGYGYSLSKQFNDFCHTTRYIDINKELL</sequence>